<keyword evidence="7" id="KW-0235">DNA replication</keyword>
<feature type="repeat" description="WD" evidence="13">
    <location>
        <begin position="2213"/>
        <end position="2246"/>
    </location>
</feature>
<evidence type="ECO:0000256" key="2">
    <source>
        <dbReference type="ARBA" id="ARBA00004574"/>
    </source>
</evidence>
<dbReference type="GO" id="GO:0006260">
    <property type="term" value="P:DNA replication"/>
    <property type="evidence" value="ECO:0007669"/>
    <property type="project" value="UniProtKB-KW"/>
</dbReference>
<sequence>MTPAAALAPPATAPASTDKPKGHAKGHGKHKGWGRSGEEEGPEAKDLEDAAALEPPRLGQPPPQPPAVLALPADAAQDLGQLVTVAITAAHTPCPIELCLSTWATASSTADKTNGNAQQGRATTLPGFTHPRGAACVLGMLAGSLLGASPTNLVCLDLSGAQVVVSTAAPGTTVPTTPSMGPAAGAAAAAAAAAATAVSALEHLCLGLERNNTLRELRLAGCGLDDDAAIMLCAAIARRGGCAALRRLELHANPGLCDRGMLRGVVPLLQAAAAPPSAASDARQHGKWAAAREQQQAASGGAELVVTASIGRGESLLQPGTVATLLEAATKLWVRGKPRSPLTQQPRNARAVLLLRTGDAAVDRALAALVERPAEAAAAAYKDGWLAAARELHAKDSPADQGAPEQQAPAESDVAMVFSEEGQALAFALVLAQLHAPPQLLSSPAPQQLGQLSSGHLHATALQLAARAAEGASRIMALNLEGSVLGTVGATALAAALRTPALRHLRRLGLVGCRLDDSGLTAICRALVETGCAEELEALDLQHNPGVEGPALLEGVLPLLHAAAAATRPCVAADSASPHGLKVYADTFGSGRLADNFGASEVERLLEGLAALASGCRDAAGSSDGTKHAADGAFSNSAWDADDKSSKGAAQQNSAGGKEALGALAAVAAARHASRQRPPLQLVLVPSSAGALSDVVTALLLPAPLRAPRPRPRVELQSPSLSDDELAADSPASAQPDGQKNSEQDAADKLEKRHGSQNENTGGDGDDEEAAALGKGNSLRSLVIAATSNGNQGPQDKGKVPDANATAPPPMDASARALCSQVERLARSAGTPNPQLIPELLATIYATSGHAAELAELLNALIQLLELLSAYTPSLEAPSLADEVETLALELDELLGDAFTATAAIGSDSAAAPADGLADLTWRFQDLGERAMGLVTPNCIVAPLAGDAQAVTLAAALVQQQPRAAGVLRTLDLNGSSGLGETGLAALAFALRRSAAAPRVRELRLAGVVDSAGDCLVEALAQVLPQLRSLTALDVSGSSHTLSEATLELLAAALQRHASRSSAPEVALLGTATHACNTAGTDDLERQPACEDLADGERAMAAPEEGGAHSLRLGPLQPSVKLLSRLASLAGLDCSTPGSSPRSPTWFVALASGNAQVDELCSAIGTGAGGEERLGLVPGISSTALQPTHIAALAWAYATAGSAATAPPQDLRSLCVLPMAALLLPHRDQGVALIRPSTPTAGGDPGEGAAASGETPSAASSSVAALLWACGRCGALLVARAAADAAAEQEDIDDILQAELERHDLEAAAKPATAKGTPRAPAQLPSTRARTPAQAAAGAAFQTRLSASRVEREHGIPVRPEALTEADAAALALGLLPGSLGREHRLDFSALSLSEEGLRVLLLLLGRHGSTLKLLSLAGQTLLASSPELQRLLCATELPALHTLQQLDLRLGGGVGLPDVVALADALAGLGAPAGQLRRLLVDGSADAKALKATGRLPAGLKCWHRGKDGGLSSATVEVLEWPLTLMCCTVAPCGTKLLLSDDERNIAVIDPYTGKQLAKFSTSLSDYSIIFLHCTADCSKLVTGSSSGDVHVYDAAEGKLLQKLSGHRRTCNAAMFSPNGSQIVSCSFDKSIKVYDSTTYKCTATFIGHDDDVNSMAMSADGTQVASTADDGKVVVHDLATGKVVSTCSGTSSLGWRVDFHPQGHQVASGHRDGTVQVIEVATGKVLHTLKGHSGEVMRLRFHPGGSVLVTGSDKAELRVWSVATGALVAKLPPSPGVGEELKVRGIDFLRDGKLMVVACGKWLYKWSFEGVLAAAEAADAAANQASSAEGPGALGVGCLEEGLTDSNALCEVLWPASSGLYGVAASADGRLLASATKDGLARVHNTDTGAGLDSNALSDGQAVVSFVLLSPDGTTAVIGGDNGRLSLHDLPSGRLRKRLPGHGANRALEATRLLSGSNTGDVLSHNLDDGSFAKLEGHSTCVWCIDASPHDGGAFAATGSHDKSVRIWEVATGKTEAVLQADSPRPVHSVAWSPSGTHVVAMDDGRAVSVWSVASKSLITTLVGHEPYGSYGGPTAFTPDGRFLLSASNGEYPGSSNNASKDRIVRIWDFKAGRVLAGVPHPAQVTSLAVAPPGRNGGEGLLVTGCWDGRVRVFNLETLTEVDEEEDEDAPQSDPRAAAAGAAAKPKAAGLFWRLRVPLQLRLPLDCTLRLRVHSDVVWSLCFSPDGGRMLSTSRDGTMLAWTLGCGDGAFAQHSALEYKPPPESGAPHTAAASLPSAEAAAHEAPSTQPAAAAVQKDHFNTAVCYSPDGRMVASTSGRGNAVRLWLLAAGGGEASSGGGAVEATGYLHLVGHAEQVMAVAWSPDSRMVASGSCRGAVLLHDVSGAAGVASPAARGSAATGAAVPCQSATATLVPSSPAPPPASAAAAPAPQPVAVQSLDWSPGGLLAVCFSDGAVRLYGVRAGGALATPPVVLQPPAWAPPATCVRFSPNASLIAAAGPDGAVYLYDTGTGVCRGLLPATATSWVQLEPPQQLDEGRIGSAGRLGPDAFTLEYTGGDDDGPCCAQADGVIPSLDGRGAKGVFYFEAKIVNAGAKSFTAIGFAPPDYDLSKMPGWESDSMGYHGDDGRRFLSSGRGPLYGPTFGTGDVVGAGLDVHAKQVFWTKNGTQLATVDVAIPSRLVPSISAEGAGAVVRINLGQEPFRFDVASFKPTPPALPSRLNPERVGPSGSVDDGFIFKHAVTDSAGCCAQADAPVPSAAFLDKGIFYFEMAVMERDKSYVAIGFTPAEYDLKRVPGRAKGVSFGYHGDDGKMYHKESEGHSFGGSKYGAGDVVGAGLDLVKSEIFFTKNGEKYDNVPVKLVEGLYPTVSAVGPGKGAVIKANFGAEPFQFDIAAFRTSSVRTPAAPATQPRRPPASTVQAVSGGKVTRESARVGMKVVRGPDWDWGDQDGGEGNVGTIYKLTDGGWTSVKWDKSGSTNNYRVAGNYDLTEVGGDPRPPELAGLLPQLQQGRRVTKESARVGMKVVRGKDWKWSDQDGGAGKVGTIVELDDMWTSVRWDENEDQFSYRVGHEGCYDLQEVQAIPQVTPDVSGLQQPQFGCMAFAPGGEVLAVLAPDKTVRIWRLDTAGGARGGEGVRGQLVGKAEGFNSLVWSLAWSPVGPSGTSYLAVGTVDSTLALYDCRALMAG</sequence>
<feature type="domain" description="B30.2/SPRY" evidence="15">
    <location>
        <begin position="2514"/>
        <end position="2704"/>
    </location>
</feature>
<dbReference type="Gene3D" id="2.60.120.920">
    <property type="match status" value="2"/>
</dbReference>
<feature type="compositionally biased region" description="Low complexity" evidence="14">
    <location>
        <begin position="1"/>
        <end position="15"/>
    </location>
</feature>
<organism evidence="17 18">
    <name type="scientific">Edaphochlamys debaryana</name>
    <dbReference type="NCBI Taxonomy" id="47281"/>
    <lineage>
        <taxon>Eukaryota</taxon>
        <taxon>Viridiplantae</taxon>
        <taxon>Chlorophyta</taxon>
        <taxon>core chlorophytes</taxon>
        <taxon>Chlorophyceae</taxon>
        <taxon>CS clade</taxon>
        <taxon>Chlamydomonadales</taxon>
        <taxon>Chlamydomonadales incertae sedis</taxon>
        <taxon>Edaphochlamys</taxon>
    </lineage>
</organism>
<feature type="repeat" description="WD" evidence="13">
    <location>
        <begin position="1647"/>
        <end position="1688"/>
    </location>
</feature>
<dbReference type="PANTHER" id="PTHR19848">
    <property type="entry name" value="WD40 REPEAT PROTEIN"/>
    <property type="match status" value="1"/>
</dbReference>
<evidence type="ECO:0000259" key="16">
    <source>
        <dbReference type="PROSITE" id="PS51416"/>
    </source>
</evidence>
<comment type="similarity">
    <text evidence="4">Belongs to the LRWD1 family.</text>
</comment>
<keyword evidence="11" id="KW-0137">Centromere</keyword>
<evidence type="ECO:0000256" key="3">
    <source>
        <dbReference type="ARBA" id="ARBA00004629"/>
    </source>
</evidence>
<dbReference type="Gene3D" id="2.130.10.10">
    <property type="entry name" value="YVTN repeat-like/Quinoprotein amine dehydrogenase"/>
    <property type="match status" value="8"/>
</dbReference>
<reference evidence="17" key="1">
    <citation type="journal article" date="2020" name="bioRxiv">
        <title>Comparative genomics of Chlamydomonas.</title>
        <authorList>
            <person name="Craig R.J."/>
            <person name="Hasan A.R."/>
            <person name="Ness R.W."/>
            <person name="Keightley P.D."/>
        </authorList>
    </citation>
    <scope>NUCLEOTIDE SEQUENCE</scope>
    <source>
        <strain evidence="17">CCAP 11/70</strain>
    </source>
</reference>
<dbReference type="Gene3D" id="2.30.30.40">
    <property type="entry name" value="SH3 Domains"/>
    <property type="match status" value="2"/>
</dbReference>
<evidence type="ECO:0000256" key="5">
    <source>
        <dbReference type="ARBA" id="ARBA00015536"/>
    </source>
</evidence>
<comment type="subcellular location">
    <subcellularLocation>
        <location evidence="3">Chromosome</location>
        <location evidence="3">Centromere</location>
        <location evidence="3">Kinetochore</location>
    </subcellularLocation>
    <subcellularLocation>
        <location evidence="2">Chromosome</location>
        <location evidence="2">Telomere</location>
    </subcellularLocation>
    <subcellularLocation>
        <location evidence="1">Cytoplasm</location>
        <location evidence="1">Cytoskeleton</location>
        <location evidence="1">Cilium axoneme</location>
    </subcellularLocation>
</comment>
<dbReference type="GO" id="GO:0046872">
    <property type="term" value="F:metal ion binding"/>
    <property type="evidence" value="ECO:0007669"/>
    <property type="project" value="InterPro"/>
</dbReference>
<dbReference type="SMART" id="SM00368">
    <property type="entry name" value="LRR_RI"/>
    <property type="match status" value="6"/>
</dbReference>
<keyword evidence="10" id="KW-0779">Telomere</keyword>
<keyword evidence="6 13" id="KW-0853">WD repeat</keyword>
<evidence type="ECO:0000256" key="13">
    <source>
        <dbReference type="PROSITE-ProRule" id="PRU00221"/>
    </source>
</evidence>
<dbReference type="GO" id="GO:0005930">
    <property type="term" value="C:axoneme"/>
    <property type="evidence" value="ECO:0007669"/>
    <property type="project" value="UniProtKB-SubCell"/>
</dbReference>
<dbReference type="SMART" id="SM00449">
    <property type="entry name" value="SPRY"/>
    <property type="match status" value="2"/>
</dbReference>
<feature type="region of interest" description="Disordered" evidence="14">
    <location>
        <begin position="2164"/>
        <end position="2183"/>
    </location>
</feature>
<feature type="domain" description="MIB/HERC2" evidence="16">
    <location>
        <begin position="2925"/>
        <end position="2996"/>
    </location>
</feature>
<dbReference type="Gene3D" id="3.80.10.10">
    <property type="entry name" value="Ribonuclease Inhibitor"/>
    <property type="match status" value="3"/>
</dbReference>
<feature type="repeat" description="WD" evidence="13">
    <location>
        <begin position="1977"/>
        <end position="2020"/>
    </location>
</feature>
<feature type="region of interest" description="Disordered" evidence="14">
    <location>
        <begin position="1233"/>
        <end position="1255"/>
    </location>
</feature>
<evidence type="ECO:0000256" key="8">
    <source>
        <dbReference type="ARBA" id="ARBA00022737"/>
    </source>
</evidence>
<dbReference type="Pfam" id="PF06701">
    <property type="entry name" value="MIB_HERC2"/>
    <property type="match status" value="2"/>
</dbReference>
<keyword evidence="10" id="KW-0158">Chromosome</keyword>
<dbReference type="Pfam" id="PF13516">
    <property type="entry name" value="LRR_6"/>
    <property type="match status" value="2"/>
</dbReference>
<dbReference type="SUPFAM" id="SSF159034">
    <property type="entry name" value="Mib/herc2 domain-like"/>
    <property type="match status" value="2"/>
</dbReference>
<dbReference type="InterPro" id="IPR001680">
    <property type="entry name" value="WD40_rpt"/>
</dbReference>
<evidence type="ECO:0000256" key="9">
    <source>
        <dbReference type="ARBA" id="ARBA00022838"/>
    </source>
</evidence>
<dbReference type="InterPro" id="IPR001611">
    <property type="entry name" value="Leu-rich_rpt"/>
</dbReference>
<dbReference type="SUPFAM" id="SSF49899">
    <property type="entry name" value="Concanavalin A-like lectins/glucanases"/>
    <property type="match status" value="2"/>
</dbReference>
<dbReference type="CDD" id="cd12885">
    <property type="entry name" value="SPRY_RanBP_like"/>
    <property type="match status" value="1"/>
</dbReference>
<dbReference type="PROSITE" id="PS50188">
    <property type="entry name" value="B302_SPRY"/>
    <property type="match status" value="2"/>
</dbReference>
<dbReference type="SMART" id="SM00320">
    <property type="entry name" value="WD40"/>
    <property type="match status" value="19"/>
</dbReference>
<dbReference type="EMBL" id="JAEHOE010000008">
    <property type="protein sequence ID" value="KAG2498920.1"/>
    <property type="molecule type" value="Genomic_DNA"/>
</dbReference>
<protein>
    <recommendedName>
        <fullName evidence="5">Leucine-rich repeat and WD repeat-containing protein 1</fullName>
    </recommendedName>
    <alternativeName>
        <fullName evidence="12">Origin recognition complex-associated protein</fullName>
    </alternativeName>
</protein>
<dbReference type="OrthoDB" id="25503at2759"/>
<keyword evidence="9" id="KW-0995">Kinetochore</keyword>
<dbReference type="PROSITE" id="PS50294">
    <property type="entry name" value="WD_REPEATS_REGION"/>
    <property type="match status" value="4"/>
</dbReference>
<evidence type="ECO:0000256" key="6">
    <source>
        <dbReference type="ARBA" id="ARBA00022574"/>
    </source>
</evidence>
<dbReference type="InterPro" id="IPR010606">
    <property type="entry name" value="Mib_Herc2"/>
</dbReference>
<dbReference type="GO" id="GO:0004842">
    <property type="term" value="F:ubiquitin-protein transferase activity"/>
    <property type="evidence" value="ECO:0007669"/>
    <property type="project" value="InterPro"/>
</dbReference>
<dbReference type="GO" id="GO:0016567">
    <property type="term" value="P:protein ubiquitination"/>
    <property type="evidence" value="ECO:0007669"/>
    <property type="project" value="InterPro"/>
</dbReference>
<dbReference type="SUPFAM" id="SSF52047">
    <property type="entry name" value="RNI-like"/>
    <property type="match status" value="2"/>
</dbReference>
<feature type="region of interest" description="Disordered" evidence="14">
    <location>
        <begin position="788"/>
        <end position="812"/>
    </location>
</feature>
<dbReference type="CDD" id="cd00200">
    <property type="entry name" value="WD40"/>
    <property type="match status" value="2"/>
</dbReference>
<dbReference type="PROSITE" id="PS50082">
    <property type="entry name" value="WD_REPEATS_2"/>
    <property type="match status" value="7"/>
</dbReference>
<feature type="compositionally biased region" description="Basic and acidic residues" evidence="14">
    <location>
        <begin position="36"/>
        <end position="48"/>
    </location>
</feature>
<evidence type="ECO:0000256" key="12">
    <source>
        <dbReference type="ARBA" id="ARBA00033046"/>
    </source>
</evidence>
<feature type="repeat" description="WD" evidence="13">
    <location>
        <begin position="1731"/>
        <end position="1772"/>
    </location>
</feature>
<feature type="domain" description="B30.2/SPRY" evidence="15">
    <location>
        <begin position="2700"/>
        <end position="2890"/>
    </location>
</feature>
<feature type="repeat" description="WD" evidence="13">
    <location>
        <begin position="2352"/>
        <end position="2393"/>
    </location>
</feature>
<evidence type="ECO:0000256" key="10">
    <source>
        <dbReference type="ARBA" id="ARBA00022895"/>
    </source>
</evidence>
<feature type="compositionally biased region" description="Low complexity" evidence="14">
    <location>
        <begin position="2905"/>
        <end position="2919"/>
    </location>
</feature>
<feature type="region of interest" description="Disordered" evidence="14">
    <location>
        <begin position="1"/>
        <end position="69"/>
    </location>
</feature>
<feature type="compositionally biased region" description="Acidic residues" evidence="14">
    <location>
        <begin position="2164"/>
        <end position="2173"/>
    </location>
</feature>
<evidence type="ECO:0000313" key="18">
    <source>
        <dbReference type="Proteomes" id="UP000612055"/>
    </source>
</evidence>
<dbReference type="Pfam" id="PF00622">
    <property type="entry name" value="SPRY"/>
    <property type="match status" value="2"/>
</dbReference>
<dbReference type="InterPro" id="IPR019775">
    <property type="entry name" value="WD40_repeat_CS"/>
</dbReference>
<dbReference type="InterPro" id="IPR003877">
    <property type="entry name" value="SPRY_dom"/>
</dbReference>
<keyword evidence="8" id="KW-0677">Repeat</keyword>
<evidence type="ECO:0000256" key="14">
    <source>
        <dbReference type="SAM" id="MobiDB-lite"/>
    </source>
</evidence>
<feature type="region of interest" description="Disordered" evidence="14">
    <location>
        <begin position="2259"/>
        <end position="2295"/>
    </location>
</feature>
<dbReference type="InterPro" id="IPR044736">
    <property type="entry name" value="Gid1/RanBPM/SPLA_SPRY"/>
</dbReference>
<feature type="compositionally biased region" description="Basic residues" evidence="14">
    <location>
        <begin position="22"/>
        <end position="33"/>
    </location>
</feature>
<dbReference type="InterPro" id="IPR036322">
    <property type="entry name" value="WD40_repeat_dom_sf"/>
</dbReference>
<dbReference type="PROSITE" id="PS51416">
    <property type="entry name" value="MIB_HERC2"/>
    <property type="match status" value="2"/>
</dbReference>
<dbReference type="GO" id="GO:0000781">
    <property type="term" value="C:chromosome, telomeric region"/>
    <property type="evidence" value="ECO:0007669"/>
    <property type="project" value="UniProtKB-SubCell"/>
</dbReference>
<dbReference type="InterPro" id="IPR001870">
    <property type="entry name" value="B30.2/SPRY"/>
</dbReference>
<evidence type="ECO:0000256" key="4">
    <source>
        <dbReference type="ARBA" id="ARBA00007545"/>
    </source>
</evidence>
<feature type="region of interest" description="Disordered" evidence="14">
    <location>
        <begin position="708"/>
        <end position="771"/>
    </location>
</feature>
<gene>
    <name evidence="17" type="ORF">HYH03_003110</name>
</gene>
<feature type="compositionally biased region" description="Basic and acidic residues" evidence="14">
    <location>
        <begin position="740"/>
        <end position="756"/>
    </location>
</feature>
<proteinExistence type="inferred from homology"/>
<evidence type="ECO:0000259" key="15">
    <source>
        <dbReference type="PROSITE" id="PS50188"/>
    </source>
</evidence>
<dbReference type="Pfam" id="PF00400">
    <property type="entry name" value="WD40"/>
    <property type="match status" value="9"/>
</dbReference>
<dbReference type="InterPro" id="IPR032675">
    <property type="entry name" value="LRR_dom_sf"/>
</dbReference>
<feature type="compositionally biased region" description="Low complexity" evidence="14">
    <location>
        <begin position="2271"/>
        <end position="2290"/>
    </location>
</feature>
<feature type="region of interest" description="Disordered" evidence="14">
    <location>
        <begin position="2905"/>
        <end position="2927"/>
    </location>
</feature>
<evidence type="ECO:0000256" key="1">
    <source>
        <dbReference type="ARBA" id="ARBA00004430"/>
    </source>
</evidence>
<comment type="caution">
    <text evidence="17">The sequence shown here is derived from an EMBL/GenBank/DDBJ whole genome shotgun (WGS) entry which is preliminary data.</text>
</comment>
<name>A0A835YHT7_9CHLO</name>
<feature type="repeat" description="WD" evidence="13">
    <location>
        <begin position="2029"/>
        <end position="2063"/>
    </location>
</feature>
<accession>A0A835YHT7</accession>
<dbReference type="InterPro" id="IPR043136">
    <property type="entry name" value="B30.2/SPRY_sf"/>
</dbReference>
<evidence type="ECO:0000256" key="11">
    <source>
        <dbReference type="ARBA" id="ARBA00023328"/>
    </source>
</evidence>
<feature type="repeat" description="WD" evidence="13">
    <location>
        <begin position="1605"/>
        <end position="1646"/>
    </location>
</feature>
<evidence type="ECO:0000256" key="7">
    <source>
        <dbReference type="ARBA" id="ARBA00022705"/>
    </source>
</evidence>
<feature type="domain" description="MIB/HERC2" evidence="16">
    <location>
        <begin position="3012"/>
        <end position="3084"/>
    </location>
</feature>
<dbReference type="PANTHER" id="PTHR19848:SF8">
    <property type="entry name" value="F-BOX AND WD REPEAT DOMAIN CONTAINING 7"/>
    <property type="match status" value="1"/>
</dbReference>
<dbReference type="InterPro" id="IPR013320">
    <property type="entry name" value="ConA-like_dom_sf"/>
</dbReference>
<dbReference type="InterPro" id="IPR015943">
    <property type="entry name" value="WD40/YVTN_repeat-like_dom_sf"/>
</dbReference>
<dbReference type="SUPFAM" id="SSF50978">
    <property type="entry name" value="WD40 repeat-like"/>
    <property type="match status" value="4"/>
</dbReference>
<dbReference type="Proteomes" id="UP000612055">
    <property type="component" value="Unassembled WGS sequence"/>
</dbReference>
<keyword evidence="18" id="KW-1185">Reference proteome</keyword>
<dbReference type="InterPro" id="IPR037252">
    <property type="entry name" value="Mib_Herc2_sf"/>
</dbReference>
<dbReference type="PROSITE" id="PS00678">
    <property type="entry name" value="WD_REPEATS_1"/>
    <property type="match status" value="1"/>
</dbReference>
<evidence type="ECO:0000313" key="17">
    <source>
        <dbReference type="EMBL" id="KAG2498920.1"/>
    </source>
</evidence>
<dbReference type="GO" id="GO:0000776">
    <property type="term" value="C:kinetochore"/>
    <property type="evidence" value="ECO:0007669"/>
    <property type="project" value="UniProtKB-KW"/>
</dbReference>